<organism evidence="3 4">
    <name type="scientific">Symbiodinium necroappetens</name>
    <dbReference type="NCBI Taxonomy" id="1628268"/>
    <lineage>
        <taxon>Eukaryota</taxon>
        <taxon>Sar</taxon>
        <taxon>Alveolata</taxon>
        <taxon>Dinophyceae</taxon>
        <taxon>Suessiales</taxon>
        <taxon>Symbiodiniaceae</taxon>
        <taxon>Symbiodinium</taxon>
    </lineage>
</organism>
<feature type="compositionally biased region" description="Low complexity" evidence="2">
    <location>
        <begin position="60"/>
        <end position="72"/>
    </location>
</feature>
<feature type="region of interest" description="Disordered" evidence="2">
    <location>
        <begin position="205"/>
        <end position="282"/>
    </location>
</feature>
<reference evidence="3" key="1">
    <citation type="submission" date="2021-02" db="EMBL/GenBank/DDBJ databases">
        <authorList>
            <person name="Dougan E. K."/>
            <person name="Rhodes N."/>
            <person name="Thang M."/>
            <person name="Chan C."/>
        </authorList>
    </citation>
    <scope>NUCLEOTIDE SEQUENCE</scope>
</reference>
<feature type="compositionally biased region" description="Acidic residues" evidence="2">
    <location>
        <begin position="223"/>
        <end position="243"/>
    </location>
</feature>
<comment type="caution">
    <text evidence="3">The sequence shown here is derived from an EMBL/GenBank/DDBJ whole genome shotgun (WGS) entry which is preliminary data.</text>
</comment>
<protein>
    <submittedName>
        <fullName evidence="3">Uncharacterized protein</fullName>
    </submittedName>
</protein>
<name>A0A812NTB0_9DINO</name>
<dbReference type="Proteomes" id="UP000601435">
    <property type="component" value="Unassembled WGS sequence"/>
</dbReference>
<sequence length="542" mass="60449">MAAPVAPARTVATPARSTEANVPMLVRPVSTDAQPGSQPLWEEGFLQGSDAGGLREGSTATPVGPEAPAAPAKGPPCPGPNEDFNELRELLHASLVKEEEQPMTPTDAFNQRMEIVIRNIKEGKVVIDSGYYTEATMRSELKFDKDRIKAVIKYCTATKARKRALTRKDKYQSHIMEYWVDVRTSGSLSQSTKEEFNQYVEIIDSGASLPPPTLGDEPLPCYEQDDDDEDDDEDDDDDDDEGEAATKTPSTKRKRHKRRGKKTPSPKSKMLAKKKKEKQEKEEVVESALEEIKNIPTVLTEVLRLRIKVDNTLEELKKSKSANNGDKLREQGDELMMLHDELAEIKAENSNKGTPSDETMKKLQEKLASVEKLSSRITMEQKKLKRCYSKGKSEFFTGIMERLADELVDLFWNGVTLNLMGKKVTFYAALLGLKGDWPIQARIGNLSRHFARKGVFQVSAKSGFCHLCRAGEQGYDANDYGSSASWRATYLKCIPWDSEGPLCRVPQSPAKEFIHKFDVFHTVHKGVFAELAGSALATQLQC</sequence>
<keyword evidence="1" id="KW-0175">Coiled coil</keyword>
<accession>A0A812NTB0</accession>
<evidence type="ECO:0000313" key="3">
    <source>
        <dbReference type="EMBL" id="CAE7313426.1"/>
    </source>
</evidence>
<proteinExistence type="predicted"/>
<evidence type="ECO:0000256" key="1">
    <source>
        <dbReference type="SAM" id="Coils"/>
    </source>
</evidence>
<evidence type="ECO:0000256" key="2">
    <source>
        <dbReference type="SAM" id="MobiDB-lite"/>
    </source>
</evidence>
<feature type="coiled-coil region" evidence="1">
    <location>
        <begin position="328"/>
        <end position="380"/>
    </location>
</feature>
<gene>
    <name evidence="3" type="ORF">SNEC2469_LOCUS7807</name>
</gene>
<keyword evidence="4" id="KW-1185">Reference proteome</keyword>
<feature type="region of interest" description="Disordered" evidence="2">
    <location>
        <begin position="22"/>
        <end position="79"/>
    </location>
</feature>
<dbReference type="EMBL" id="CAJNJA010013120">
    <property type="protein sequence ID" value="CAE7313426.1"/>
    <property type="molecule type" value="Genomic_DNA"/>
</dbReference>
<feature type="compositionally biased region" description="Basic residues" evidence="2">
    <location>
        <begin position="250"/>
        <end position="276"/>
    </location>
</feature>
<evidence type="ECO:0000313" key="4">
    <source>
        <dbReference type="Proteomes" id="UP000601435"/>
    </source>
</evidence>
<dbReference type="AlphaFoldDB" id="A0A812NTB0"/>